<reference evidence="2 3" key="1">
    <citation type="submission" date="2023-01" db="EMBL/GenBank/DDBJ databases">
        <title>Novel species of the genus Asticcacaulis isolated from rivers.</title>
        <authorList>
            <person name="Lu H."/>
        </authorList>
    </citation>
    <scope>NUCLEOTIDE SEQUENCE [LARGE SCALE GENOMIC DNA]</scope>
    <source>
        <strain evidence="2 3">LKC15W</strain>
    </source>
</reference>
<protein>
    <submittedName>
        <fullName evidence="2">Glycosyltransferase</fullName>
    </submittedName>
</protein>
<keyword evidence="3" id="KW-1185">Reference proteome</keyword>
<evidence type="ECO:0000313" key="2">
    <source>
        <dbReference type="EMBL" id="MDC7677665.1"/>
    </source>
</evidence>
<accession>A0ABT5HNF1</accession>
<dbReference type="Proteomes" id="UP001218579">
    <property type="component" value="Unassembled WGS sequence"/>
</dbReference>
<sequence>MNSRNRYVVLDVSHEEVDIFNPRKYGWGRDFYLDVFRHIEVEGKLQGLTVYISYSTPKALPRYGRDVVLVITGDEHYQHYAYFKDVGYVFRSYGQWPVYLDGLPCGRQSVAALKQYFYKMVLCVKMRLVALKGAGLKGLNAGDERTLQVPLGLFQAFDPKVKSISERQINYGFMGSVSDETYRGGLLHRLQNDSKTLSRRRMMDMLETMPDAFKGHTHTTASFQSSVDNHHDYASVMADTKIALVPRGSCYETYRFYEACKAGCVIICEPLPDTWFYRNHPGIVIRDWSEVPQLIARLLASEKEMQTRSQAALSYWKTQVSERATATVVGDFLMSCVSDGQGSKNSKQPQAAVA</sequence>
<dbReference type="Pfam" id="PF24785">
    <property type="entry name" value="RXYLT1_C"/>
    <property type="match status" value="1"/>
</dbReference>
<organism evidence="2 3">
    <name type="scientific">Asticcacaulis machinosus</name>
    <dbReference type="NCBI Taxonomy" id="2984211"/>
    <lineage>
        <taxon>Bacteria</taxon>
        <taxon>Pseudomonadati</taxon>
        <taxon>Pseudomonadota</taxon>
        <taxon>Alphaproteobacteria</taxon>
        <taxon>Caulobacterales</taxon>
        <taxon>Caulobacteraceae</taxon>
        <taxon>Asticcacaulis</taxon>
    </lineage>
</organism>
<proteinExistence type="predicted"/>
<comment type="caution">
    <text evidence="2">The sequence shown here is derived from an EMBL/GenBank/DDBJ whole genome shotgun (WGS) entry which is preliminary data.</text>
</comment>
<gene>
    <name evidence="2" type="ORF">PQU98_16090</name>
</gene>
<evidence type="ECO:0000259" key="1">
    <source>
        <dbReference type="Pfam" id="PF24785"/>
    </source>
</evidence>
<feature type="domain" description="RXYLT1 C-terminal" evidence="1">
    <location>
        <begin position="196"/>
        <end position="269"/>
    </location>
</feature>
<dbReference type="EMBL" id="JAQQKV010000004">
    <property type="protein sequence ID" value="MDC7677665.1"/>
    <property type="molecule type" value="Genomic_DNA"/>
</dbReference>
<dbReference type="RefSeq" id="WP_272745984.1">
    <property type="nucleotide sequence ID" value="NZ_JAQQKV010000004.1"/>
</dbReference>
<dbReference type="InterPro" id="IPR057538">
    <property type="entry name" value="RXYLT1_C"/>
</dbReference>
<evidence type="ECO:0000313" key="3">
    <source>
        <dbReference type="Proteomes" id="UP001218579"/>
    </source>
</evidence>
<name>A0ABT5HNF1_9CAUL</name>